<dbReference type="KEGG" id="csr:Cspa_c15210"/>
<sequence>MGKKYIMFVNENGFLTDKDENFTMVGVVFECDYCGDSKYYECELKMKLDEYKNKVFSGGTNVFLDDMILKEEVYRGINKRERTKFASELASLFKDFKFSIVTSTVKRDMSDSYSRAAKKLLKEFYTYVMKKNGQSGGIILEAKNDKSGNQQAFFDIYNDRNENLNIIGDVSEKISSFMICDKSNNMFGTGIELLNVLNNILFRVSNGFKEFDSKIISYVEYGNRNKVFDIIKRKIYKDVEIRIGEELSSEKLVNSATLFNQELKELKELKDELVFKNIIINKQEEKIEQLTAKVNLLNEQLEAVLFNKESENMMSKILSEINVKIQGFDKMTKVAKN</sequence>
<dbReference type="Proteomes" id="UP000011728">
    <property type="component" value="Chromosome"/>
</dbReference>
<evidence type="ECO:0000256" key="1">
    <source>
        <dbReference type="SAM" id="Coils"/>
    </source>
</evidence>
<feature type="coiled-coil region" evidence="1">
    <location>
        <begin position="266"/>
        <end position="307"/>
    </location>
</feature>
<dbReference type="RefSeq" id="WP_015391613.1">
    <property type="nucleotide sequence ID" value="NC_020291.1"/>
</dbReference>
<dbReference type="HOGENOM" id="CLU_884811_0_0_9"/>
<evidence type="ECO:0000313" key="2">
    <source>
        <dbReference type="EMBL" id="AGF55291.1"/>
    </source>
</evidence>
<keyword evidence="1" id="KW-0175">Coiled coil</keyword>
<protein>
    <recommendedName>
        <fullName evidence="4">DUF3800 domain-containing protein</fullName>
    </recommendedName>
</protein>
<dbReference type="AlphaFoldDB" id="M1MKG2"/>
<proteinExistence type="predicted"/>
<name>M1MKG2_9CLOT</name>
<dbReference type="EMBL" id="CP004121">
    <property type="protein sequence ID" value="AGF55291.1"/>
    <property type="molecule type" value="Genomic_DNA"/>
</dbReference>
<keyword evidence="3" id="KW-1185">Reference proteome</keyword>
<reference evidence="2 3" key="1">
    <citation type="submission" date="2013-02" db="EMBL/GenBank/DDBJ databases">
        <title>Genome sequence of Clostridium saccharoperbutylacetonicum N1-4(HMT).</title>
        <authorList>
            <person name="Poehlein A."/>
            <person name="Daniel R."/>
        </authorList>
    </citation>
    <scope>NUCLEOTIDE SEQUENCE [LARGE SCALE GENOMIC DNA]</scope>
    <source>
        <strain evidence="3">N1-4(HMT)</strain>
    </source>
</reference>
<organism evidence="2 3">
    <name type="scientific">Clostridium saccharoperbutylacetonicum N1-4(HMT)</name>
    <dbReference type="NCBI Taxonomy" id="931276"/>
    <lineage>
        <taxon>Bacteria</taxon>
        <taxon>Bacillati</taxon>
        <taxon>Bacillota</taxon>
        <taxon>Clostridia</taxon>
        <taxon>Eubacteriales</taxon>
        <taxon>Clostridiaceae</taxon>
        <taxon>Clostridium</taxon>
    </lineage>
</organism>
<accession>M1MKG2</accession>
<dbReference type="PATRIC" id="fig|931276.5.peg.1483"/>
<dbReference type="OrthoDB" id="2350294at2"/>
<gene>
    <name evidence="2" type="ORF">Cspa_c15210</name>
</gene>
<evidence type="ECO:0008006" key="4">
    <source>
        <dbReference type="Google" id="ProtNLM"/>
    </source>
</evidence>
<evidence type="ECO:0000313" key="3">
    <source>
        <dbReference type="Proteomes" id="UP000011728"/>
    </source>
</evidence>
<dbReference type="eggNOG" id="ENOG502ZC5P">
    <property type="taxonomic scope" value="Bacteria"/>
</dbReference>